<evidence type="ECO:0000313" key="10">
    <source>
        <dbReference type="Proteomes" id="UP001085076"/>
    </source>
</evidence>
<keyword evidence="3" id="KW-0812">Transmembrane</keyword>
<keyword evidence="7" id="KW-0472">Membrane</keyword>
<dbReference type="EMBL" id="JAGGNH010000006">
    <property type="protein sequence ID" value="KAJ0970139.1"/>
    <property type="molecule type" value="Genomic_DNA"/>
</dbReference>
<evidence type="ECO:0000256" key="5">
    <source>
        <dbReference type="ARBA" id="ARBA00022737"/>
    </source>
</evidence>
<dbReference type="InterPro" id="IPR032675">
    <property type="entry name" value="LRR_dom_sf"/>
</dbReference>
<name>A0A9D5CBU7_9LILI</name>
<evidence type="ECO:0000256" key="1">
    <source>
        <dbReference type="ARBA" id="ARBA00004479"/>
    </source>
</evidence>
<dbReference type="GO" id="GO:0016020">
    <property type="term" value="C:membrane"/>
    <property type="evidence" value="ECO:0007669"/>
    <property type="project" value="UniProtKB-SubCell"/>
</dbReference>
<dbReference type="FunFam" id="3.80.10.10:FF:000041">
    <property type="entry name" value="LRR receptor-like serine/threonine-protein kinase ERECTA"/>
    <property type="match status" value="1"/>
</dbReference>
<reference evidence="9" key="2">
    <citation type="journal article" date="2022" name="Hortic Res">
        <title>The genome of Dioscorea zingiberensis sheds light on the biosynthesis, origin and evolution of the medicinally important diosgenin saponins.</title>
        <authorList>
            <person name="Li Y."/>
            <person name="Tan C."/>
            <person name="Li Z."/>
            <person name="Guo J."/>
            <person name="Li S."/>
            <person name="Chen X."/>
            <person name="Wang C."/>
            <person name="Dai X."/>
            <person name="Yang H."/>
            <person name="Song W."/>
            <person name="Hou L."/>
            <person name="Xu J."/>
            <person name="Tong Z."/>
            <person name="Xu A."/>
            <person name="Yuan X."/>
            <person name="Wang W."/>
            <person name="Yang Q."/>
            <person name="Chen L."/>
            <person name="Sun Z."/>
            <person name="Wang K."/>
            <person name="Pan B."/>
            <person name="Chen J."/>
            <person name="Bao Y."/>
            <person name="Liu F."/>
            <person name="Qi X."/>
            <person name="Gang D.R."/>
            <person name="Wen J."/>
            <person name="Li J."/>
        </authorList>
    </citation>
    <scope>NUCLEOTIDE SEQUENCE</scope>
    <source>
        <strain evidence="9">Dzin_1.0</strain>
    </source>
</reference>
<evidence type="ECO:0000256" key="3">
    <source>
        <dbReference type="ARBA" id="ARBA00022692"/>
    </source>
</evidence>
<evidence type="ECO:0000256" key="4">
    <source>
        <dbReference type="ARBA" id="ARBA00022729"/>
    </source>
</evidence>
<reference evidence="9" key="1">
    <citation type="submission" date="2021-03" db="EMBL/GenBank/DDBJ databases">
        <authorList>
            <person name="Li Z."/>
            <person name="Yang C."/>
        </authorList>
    </citation>
    <scope>NUCLEOTIDE SEQUENCE</scope>
    <source>
        <strain evidence="9">Dzin_1.0</strain>
        <tissue evidence="9">Leaf</tissue>
    </source>
</reference>
<keyword evidence="5" id="KW-0677">Repeat</keyword>
<keyword evidence="2" id="KW-0433">Leucine-rich repeat</keyword>
<dbReference type="Pfam" id="PF00560">
    <property type="entry name" value="LRR_1"/>
    <property type="match status" value="7"/>
</dbReference>
<dbReference type="OrthoDB" id="689150at2759"/>
<dbReference type="Gene3D" id="3.80.10.10">
    <property type="entry name" value="Ribonuclease Inhibitor"/>
    <property type="match status" value="1"/>
</dbReference>
<organism evidence="9 10">
    <name type="scientific">Dioscorea zingiberensis</name>
    <dbReference type="NCBI Taxonomy" id="325984"/>
    <lineage>
        <taxon>Eukaryota</taxon>
        <taxon>Viridiplantae</taxon>
        <taxon>Streptophyta</taxon>
        <taxon>Embryophyta</taxon>
        <taxon>Tracheophyta</taxon>
        <taxon>Spermatophyta</taxon>
        <taxon>Magnoliopsida</taxon>
        <taxon>Liliopsida</taxon>
        <taxon>Dioscoreales</taxon>
        <taxon>Dioscoreaceae</taxon>
        <taxon>Dioscorea</taxon>
    </lineage>
</organism>
<evidence type="ECO:0000256" key="6">
    <source>
        <dbReference type="ARBA" id="ARBA00022989"/>
    </source>
</evidence>
<keyword evidence="6" id="KW-1133">Transmembrane helix</keyword>
<dbReference type="PANTHER" id="PTHR48063">
    <property type="entry name" value="LRR RECEPTOR-LIKE KINASE"/>
    <property type="match status" value="1"/>
</dbReference>
<evidence type="ECO:0000256" key="8">
    <source>
        <dbReference type="ARBA" id="ARBA00023180"/>
    </source>
</evidence>
<dbReference type="InterPro" id="IPR001611">
    <property type="entry name" value="Leu-rich_rpt"/>
</dbReference>
<evidence type="ECO:0000313" key="9">
    <source>
        <dbReference type="EMBL" id="KAJ0970139.1"/>
    </source>
</evidence>
<keyword evidence="4" id="KW-0732">Signal</keyword>
<gene>
    <name evidence="9" type="ORF">J5N97_023016</name>
</gene>
<keyword evidence="10" id="KW-1185">Reference proteome</keyword>
<protein>
    <submittedName>
        <fullName evidence="9">Uncharacterized protein</fullName>
    </submittedName>
</protein>
<sequence>MALTLSSNNLTGRLPKSLCHFKHLFKIRLSHNHFTGEIPDCWGQSMISPWFSMDLSYNELSGSIPTSVCSLPLTALSLGNNNFSGQLPMSLGNCSELLLLDLGQNKFSGVIPTWLLERLPLLMALRLRSNMLIGDIPPQLGNHAALRIIDFADNHLSGAIPHNLGNLNAMKVAPLIFKNMYAYDGMFAFYQGQIEVNTKGREDEYVQLPLLSIASIDLSINELSGEIPEELGRLSYLQGLNLSGNNLTGKIPDKISNLVSSRKLSTYQKMTFQVQFLKYWST</sequence>
<dbReference type="Proteomes" id="UP001085076">
    <property type="component" value="Miscellaneous, Linkage group lg06"/>
</dbReference>
<proteinExistence type="predicted"/>
<dbReference type="PANTHER" id="PTHR48063:SF90">
    <property type="entry name" value="OS11G0565920 PROTEIN"/>
    <property type="match status" value="1"/>
</dbReference>
<evidence type="ECO:0000256" key="7">
    <source>
        <dbReference type="ARBA" id="ARBA00023136"/>
    </source>
</evidence>
<dbReference type="InterPro" id="IPR046956">
    <property type="entry name" value="RLP23-like"/>
</dbReference>
<comment type="subcellular location">
    <subcellularLocation>
        <location evidence="1">Membrane</location>
        <topology evidence="1">Single-pass type I membrane protein</topology>
    </subcellularLocation>
</comment>
<dbReference type="SUPFAM" id="SSF52058">
    <property type="entry name" value="L domain-like"/>
    <property type="match status" value="1"/>
</dbReference>
<accession>A0A9D5CBU7</accession>
<evidence type="ECO:0000256" key="2">
    <source>
        <dbReference type="ARBA" id="ARBA00022614"/>
    </source>
</evidence>
<comment type="caution">
    <text evidence="9">The sequence shown here is derived from an EMBL/GenBank/DDBJ whole genome shotgun (WGS) entry which is preliminary data.</text>
</comment>
<keyword evidence="8" id="KW-0325">Glycoprotein</keyword>
<dbReference type="AlphaFoldDB" id="A0A9D5CBU7"/>